<dbReference type="GeneID" id="106812248"/>
<dbReference type="InterPro" id="IPR033468">
    <property type="entry name" value="Metaxin_GST"/>
</dbReference>
<evidence type="ECO:0000313" key="4">
    <source>
        <dbReference type="Proteomes" id="UP000695022"/>
    </source>
</evidence>
<dbReference type="RefSeq" id="XP_014671563.1">
    <property type="nucleotide sequence ID" value="XM_014816077.1"/>
</dbReference>
<gene>
    <name evidence="5" type="primary">LOC106812248</name>
</gene>
<dbReference type="SUPFAM" id="SSF52833">
    <property type="entry name" value="Thioredoxin-like"/>
    <property type="match status" value="1"/>
</dbReference>
<dbReference type="Gene3D" id="1.20.1050.10">
    <property type="match status" value="1"/>
</dbReference>
<protein>
    <submittedName>
        <fullName evidence="5">Failed axon connections-like isoform X2</fullName>
    </submittedName>
</protein>
<dbReference type="InterPro" id="IPR036249">
    <property type="entry name" value="Thioredoxin-like_sf"/>
</dbReference>
<dbReference type="SUPFAM" id="SSF47616">
    <property type="entry name" value="GST C-terminal domain-like"/>
    <property type="match status" value="1"/>
</dbReference>
<dbReference type="SFLD" id="SFLDG01180">
    <property type="entry name" value="SUF1"/>
    <property type="match status" value="1"/>
</dbReference>
<evidence type="ECO:0000259" key="2">
    <source>
        <dbReference type="Pfam" id="PF17171"/>
    </source>
</evidence>
<dbReference type="SFLD" id="SFLDG01200">
    <property type="entry name" value="SUF1.1"/>
    <property type="match status" value="1"/>
</dbReference>
<dbReference type="InterPro" id="IPR050931">
    <property type="entry name" value="Mito_Protein_Transport_Metaxin"/>
</dbReference>
<dbReference type="PANTHER" id="PTHR12289:SF41">
    <property type="entry name" value="FAILED AXON CONNECTIONS-RELATED"/>
    <property type="match status" value="1"/>
</dbReference>
<dbReference type="InterPro" id="IPR040079">
    <property type="entry name" value="Glutathione_S-Trfase"/>
</dbReference>
<sequence>MDGLADSATNSMDLEAAWRWCKDIEIDTRVLVGLGAMAGGLVVWRAVKGRTSAERPLLTKNYEHNKVYVYSFPGNPKKCGVVHFSPFTLKVETWLRMNNIKYELIVTQQMSTKKQWPWIELNGKEYSDSNFIIKKLADHFHSDIDGKLTSEQLAVSFAFKEMMEVSFAFTYAFYRYYVAADVFWSMFSHIVPAPMSYLPACINIYMMKKYAFKTFWMAGIARHSKDEYRMIVSDQIHAISNFLGTKKFLMGDNPTSVDAWMFCHLSQVVYVPLDHPHREIISKECPNVQEYTNRVRDTFWPDWNTLFTKAN</sequence>
<reference evidence="5" key="1">
    <citation type="submission" date="2025-08" db="UniProtKB">
        <authorList>
            <consortium name="RefSeq"/>
        </authorList>
    </citation>
    <scope>IDENTIFICATION</scope>
</reference>
<dbReference type="InterPro" id="IPR026928">
    <property type="entry name" value="FAX/IsoI-like"/>
</dbReference>
<keyword evidence="4" id="KW-1185">Reference proteome</keyword>
<accession>A0ABM1EH92</accession>
<dbReference type="Pfam" id="PF17172">
    <property type="entry name" value="GST_N_4"/>
    <property type="match status" value="1"/>
</dbReference>
<organism evidence="4 5">
    <name type="scientific">Priapulus caudatus</name>
    <name type="common">Priapulid worm</name>
    <dbReference type="NCBI Taxonomy" id="37621"/>
    <lineage>
        <taxon>Eukaryota</taxon>
        <taxon>Metazoa</taxon>
        <taxon>Ecdysozoa</taxon>
        <taxon>Scalidophora</taxon>
        <taxon>Priapulida</taxon>
        <taxon>Priapulimorpha</taxon>
        <taxon>Priapulimorphida</taxon>
        <taxon>Priapulidae</taxon>
        <taxon>Priapulus</taxon>
    </lineage>
</organism>
<evidence type="ECO:0000313" key="5">
    <source>
        <dbReference type="RefSeq" id="XP_014671563.1"/>
    </source>
</evidence>
<dbReference type="Proteomes" id="UP000695022">
    <property type="component" value="Unplaced"/>
</dbReference>
<dbReference type="InterPro" id="IPR036282">
    <property type="entry name" value="Glutathione-S-Trfase_C_sf"/>
</dbReference>
<dbReference type="PANTHER" id="PTHR12289">
    <property type="entry name" value="METAXIN RELATED"/>
    <property type="match status" value="1"/>
</dbReference>
<feature type="domain" description="Metaxin glutathione S-transferase" evidence="2">
    <location>
        <begin position="234"/>
        <end position="295"/>
    </location>
</feature>
<dbReference type="InterPro" id="IPR012336">
    <property type="entry name" value="Thioredoxin-like_fold"/>
</dbReference>
<proteinExistence type="inferred from homology"/>
<dbReference type="CDD" id="cd03193">
    <property type="entry name" value="GST_C_Metaxin"/>
    <property type="match status" value="1"/>
</dbReference>
<dbReference type="SFLD" id="SFLDS00019">
    <property type="entry name" value="Glutathione_Transferase_(cytos"/>
    <property type="match status" value="1"/>
</dbReference>
<evidence type="ECO:0000256" key="1">
    <source>
        <dbReference type="ARBA" id="ARBA00006475"/>
    </source>
</evidence>
<dbReference type="Pfam" id="PF17171">
    <property type="entry name" value="GST_C_6"/>
    <property type="match status" value="1"/>
</dbReference>
<name>A0ABM1EH92_PRICU</name>
<comment type="similarity">
    <text evidence="1">Belongs to the FAX family.</text>
</comment>
<feature type="domain" description="Thioredoxin-like fold" evidence="3">
    <location>
        <begin position="86"/>
        <end position="176"/>
    </location>
</feature>
<evidence type="ECO:0000259" key="3">
    <source>
        <dbReference type="Pfam" id="PF17172"/>
    </source>
</evidence>